<organism evidence="1 2">
    <name type="scientific">Metamycoplasma equirhinis</name>
    <dbReference type="NCBI Taxonomy" id="92402"/>
    <lineage>
        <taxon>Bacteria</taxon>
        <taxon>Bacillati</taxon>
        <taxon>Mycoplasmatota</taxon>
        <taxon>Mycoplasmoidales</taxon>
        <taxon>Metamycoplasmataceae</taxon>
        <taxon>Metamycoplasma</taxon>
    </lineage>
</organism>
<name>A0ABZ0PA72_9BACT</name>
<proteinExistence type="predicted"/>
<gene>
    <name evidence="1" type="ORF">R9B83_03000</name>
</gene>
<reference evidence="1" key="1">
    <citation type="submission" date="2023-11" db="EMBL/GenBank/DDBJ databases">
        <title>Completed genome sequence of Mycoplasma equirhinis type strain M432/72.</title>
        <authorList>
            <person name="Spergser J."/>
        </authorList>
    </citation>
    <scope>NUCLEOTIDE SEQUENCE [LARGE SCALE GENOMIC DNA]</scope>
    <source>
        <strain evidence="1">M432/72</strain>
    </source>
</reference>
<dbReference type="GeneID" id="94493845"/>
<accession>A0ABZ0PA72</accession>
<evidence type="ECO:0000313" key="2">
    <source>
        <dbReference type="Proteomes" id="UP001303601"/>
    </source>
</evidence>
<dbReference type="Proteomes" id="UP001303601">
    <property type="component" value="Chromosome"/>
</dbReference>
<sequence>MNLNSVYIDFEAITNPFARLINIPSGTPYAYTLGLLNTKNQFESATFIMDFKKHNNLGSMWNTIKKCILRDISRINPKLSLKDIVFVGHNPVLEHKCIKKLFPNNDVKALITNETVSLSKLTGKFFEKPYFSKIKRMLDKSNDEYLKNALQDRNGAIASFAGYWLYTNSLKDLRANDKRKKFLIELDAKTLLRELQKYSRDDVHKMLYIVNHPDETNTLLKELSYKRELIKQIKNLKLDDKLTIKEIKEKIWSL</sequence>
<evidence type="ECO:0000313" key="1">
    <source>
        <dbReference type="EMBL" id="WPB53932.1"/>
    </source>
</evidence>
<dbReference type="RefSeq" id="WP_140031235.1">
    <property type="nucleotide sequence ID" value="NZ_AP027305.1"/>
</dbReference>
<protein>
    <submittedName>
        <fullName evidence="1">DUF2779 domain-containing protein</fullName>
    </submittedName>
</protein>
<dbReference type="EMBL" id="CP137845">
    <property type="protein sequence ID" value="WPB53932.1"/>
    <property type="molecule type" value="Genomic_DNA"/>
</dbReference>
<keyword evidence="2" id="KW-1185">Reference proteome</keyword>